<name>A0A0V1PU23_9ASCO</name>
<evidence type="ECO:0000256" key="1">
    <source>
        <dbReference type="SAM" id="SignalP"/>
    </source>
</evidence>
<dbReference type="Gene3D" id="3.40.30.10">
    <property type="entry name" value="Glutaredoxin"/>
    <property type="match status" value="2"/>
</dbReference>
<comment type="caution">
    <text evidence="3">The sequence shown here is derived from an EMBL/GenBank/DDBJ whole genome shotgun (WGS) entry which is preliminary data.</text>
</comment>
<dbReference type="GO" id="GO:0034976">
    <property type="term" value="P:response to endoplasmic reticulum stress"/>
    <property type="evidence" value="ECO:0007669"/>
    <property type="project" value="TreeGrafter"/>
</dbReference>
<evidence type="ECO:0000313" key="3">
    <source>
        <dbReference type="EMBL" id="KRZ99728.1"/>
    </source>
</evidence>
<proteinExistence type="predicted"/>
<dbReference type="PRINTS" id="PR00421">
    <property type="entry name" value="THIOREDOXIN"/>
</dbReference>
<feature type="domain" description="Thioredoxin" evidence="2">
    <location>
        <begin position="13"/>
        <end position="154"/>
    </location>
</feature>
<dbReference type="InterPro" id="IPR013766">
    <property type="entry name" value="Thioredoxin_domain"/>
</dbReference>
<dbReference type="GO" id="GO:0005788">
    <property type="term" value="C:endoplasmic reticulum lumen"/>
    <property type="evidence" value="ECO:0007669"/>
    <property type="project" value="TreeGrafter"/>
</dbReference>
<dbReference type="PROSITE" id="PS00194">
    <property type="entry name" value="THIOREDOXIN_1"/>
    <property type="match status" value="1"/>
</dbReference>
<keyword evidence="4" id="KW-1185">Reference proteome</keyword>
<dbReference type="Proteomes" id="UP000054251">
    <property type="component" value="Unassembled WGS sequence"/>
</dbReference>
<sequence length="309" mass="35817">MYLWKFCLILVHLVVSIAARAQGDLYKSDDNIYELSPSNFDKVVQKTNYTSIVKFYAPWCGYCKQLEPAYHKLAKLIHNDGQYAINVASVNCDEDKNKELCARYKISGFPTLMVFRPPKYDSKKKSRVYSHAVEPYNGERSLKSMYTFLTSRIKNYVKKFPNLQSEGLKDWLLDNKENNKVLLLTESKQISPLYKSLAIDFINTLKFGMVTVKSPEDVNNFKIEINGKEIISPIGPDDRLPILLNFDETTQEFSKYKSEKLSDKVKISEWLIESNNIQPLEGILSKKDKKYYSNYRKGKKAKKVVHDEL</sequence>
<keyword evidence="1" id="KW-0732">Signal</keyword>
<dbReference type="Pfam" id="PF00085">
    <property type="entry name" value="Thioredoxin"/>
    <property type="match status" value="1"/>
</dbReference>
<dbReference type="CDD" id="cd03002">
    <property type="entry name" value="PDI_a_MPD1_like"/>
    <property type="match status" value="1"/>
</dbReference>
<evidence type="ECO:0000259" key="2">
    <source>
        <dbReference type="PROSITE" id="PS51352"/>
    </source>
</evidence>
<dbReference type="SUPFAM" id="SSF52833">
    <property type="entry name" value="Thioredoxin-like"/>
    <property type="match status" value="1"/>
</dbReference>
<evidence type="ECO:0000313" key="4">
    <source>
        <dbReference type="Proteomes" id="UP000054251"/>
    </source>
</evidence>
<dbReference type="InterPro" id="IPR036249">
    <property type="entry name" value="Thioredoxin-like_sf"/>
</dbReference>
<organism evidence="3 4">
    <name type="scientific">Debaryomyces fabryi</name>
    <dbReference type="NCBI Taxonomy" id="58627"/>
    <lineage>
        <taxon>Eukaryota</taxon>
        <taxon>Fungi</taxon>
        <taxon>Dikarya</taxon>
        <taxon>Ascomycota</taxon>
        <taxon>Saccharomycotina</taxon>
        <taxon>Pichiomycetes</taxon>
        <taxon>Debaryomycetaceae</taxon>
        <taxon>Debaryomyces</taxon>
    </lineage>
</organism>
<protein>
    <recommendedName>
        <fullName evidence="2">Thioredoxin domain-containing protein</fullName>
    </recommendedName>
</protein>
<dbReference type="PANTHER" id="PTHR45815">
    <property type="entry name" value="PROTEIN DISULFIDE-ISOMERASE A6"/>
    <property type="match status" value="1"/>
</dbReference>
<dbReference type="OrthoDB" id="10264505at2759"/>
<dbReference type="RefSeq" id="XP_015465831.1">
    <property type="nucleotide sequence ID" value="XM_015613324.1"/>
</dbReference>
<feature type="chain" id="PRO_5006884479" description="Thioredoxin domain-containing protein" evidence="1">
    <location>
        <begin position="24"/>
        <end position="309"/>
    </location>
</feature>
<dbReference type="PANTHER" id="PTHR45815:SF3">
    <property type="entry name" value="PROTEIN DISULFIDE-ISOMERASE A6"/>
    <property type="match status" value="1"/>
</dbReference>
<dbReference type="AlphaFoldDB" id="A0A0V1PU23"/>
<gene>
    <name evidence="3" type="ORF">AC631_04495</name>
</gene>
<dbReference type="GO" id="GO:0015035">
    <property type="term" value="F:protein-disulfide reductase activity"/>
    <property type="evidence" value="ECO:0007669"/>
    <property type="project" value="TreeGrafter"/>
</dbReference>
<reference evidence="3 4" key="1">
    <citation type="submission" date="2015-11" db="EMBL/GenBank/DDBJ databases">
        <title>The genome of Debaryomyces fabryi.</title>
        <authorList>
            <person name="Tafer H."/>
            <person name="Lopandic K."/>
        </authorList>
    </citation>
    <scope>NUCLEOTIDE SEQUENCE [LARGE SCALE GENOMIC DNA]</scope>
    <source>
        <strain evidence="3 4">CBS 789</strain>
    </source>
</reference>
<accession>A0A0V1PU23</accession>
<dbReference type="GeneID" id="26841504"/>
<dbReference type="InterPro" id="IPR017937">
    <property type="entry name" value="Thioredoxin_CS"/>
</dbReference>
<dbReference type="PROSITE" id="PS51352">
    <property type="entry name" value="THIOREDOXIN_2"/>
    <property type="match status" value="1"/>
</dbReference>
<feature type="signal peptide" evidence="1">
    <location>
        <begin position="1"/>
        <end position="23"/>
    </location>
</feature>
<dbReference type="EMBL" id="LMYN01000123">
    <property type="protein sequence ID" value="KRZ99728.1"/>
    <property type="molecule type" value="Genomic_DNA"/>
</dbReference>